<dbReference type="Proteomes" id="UP001168990">
    <property type="component" value="Unassembled WGS sequence"/>
</dbReference>
<evidence type="ECO:0000256" key="8">
    <source>
        <dbReference type="RuleBase" id="RU363108"/>
    </source>
</evidence>
<feature type="transmembrane region" description="Helical" evidence="8">
    <location>
        <begin position="144"/>
        <end position="164"/>
    </location>
</feature>
<feature type="transmembrane region" description="Helical" evidence="8">
    <location>
        <begin position="310"/>
        <end position="334"/>
    </location>
</feature>
<dbReference type="PANTHER" id="PTHR21143:SF133">
    <property type="entry name" value="GUSTATORY AND PHEROMONE RECEPTOR 32A-RELATED"/>
    <property type="match status" value="1"/>
</dbReference>
<feature type="transmembrane region" description="Helical" evidence="8">
    <location>
        <begin position="269"/>
        <end position="290"/>
    </location>
</feature>
<dbReference type="GO" id="GO:0030424">
    <property type="term" value="C:axon"/>
    <property type="evidence" value="ECO:0007669"/>
    <property type="project" value="TreeGrafter"/>
</dbReference>
<accession>A0AA39KKM7</accession>
<feature type="transmembrane region" description="Helical" evidence="8">
    <location>
        <begin position="228"/>
        <end position="249"/>
    </location>
</feature>
<dbReference type="AlphaFoldDB" id="A0AA39KKM7"/>
<keyword evidence="4 8" id="KW-1133">Transmembrane helix</keyword>
<comment type="similarity">
    <text evidence="8">Belongs to the insect chemoreceptor superfamily. Gustatory receptor (GR) family.</text>
</comment>
<evidence type="ECO:0000256" key="7">
    <source>
        <dbReference type="ARBA" id="ARBA00023224"/>
    </source>
</evidence>
<evidence type="ECO:0000313" key="10">
    <source>
        <dbReference type="Proteomes" id="UP001168990"/>
    </source>
</evidence>
<feature type="transmembrane region" description="Helical" evidence="8">
    <location>
        <begin position="12"/>
        <end position="33"/>
    </location>
</feature>
<protein>
    <recommendedName>
        <fullName evidence="8">Gustatory receptor</fullName>
    </recommendedName>
</protein>
<dbReference type="GO" id="GO:0030425">
    <property type="term" value="C:dendrite"/>
    <property type="evidence" value="ECO:0007669"/>
    <property type="project" value="TreeGrafter"/>
</dbReference>
<name>A0AA39KKM7_9HYME</name>
<evidence type="ECO:0000256" key="3">
    <source>
        <dbReference type="ARBA" id="ARBA00022692"/>
    </source>
</evidence>
<keyword evidence="2 8" id="KW-1003">Cell membrane</keyword>
<dbReference type="GO" id="GO:0007635">
    <property type="term" value="P:chemosensory behavior"/>
    <property type="evidence" value="ECO:0007669"/>
    <property type="project" value="TreeGrafter"/>
</dbReference>
<dbReference type="GO" id="GO:0008049">
    <property type="term" value="P:male courtship behavior"/>
    <property type="evidence" value="ECO:0007669"/>
    <property type="project" value="TreeGrafter"/>
</dbReference>
<dbReference type="Pfam" id="PF08395">
    <property type="entry name" value="7tm_7"/>
    <property type="match status" value="1"/>
</dbReference>
<evidence type="ECO:0000256" key="6">
    <source>
        <dbReference type="ARBA" id="ARBA00023170"/>
    </source>
</evidence>
<gene>
    <name evidence="9" type="ORF">PV328_003512</name>
</gene>
<dbReference type="EMBL" id="JAQQBS010001422">
    <property type="protein sequence ID" value="KAK0164949.1"/>
    <property type="molecule type" value="Genomic_DNA"/>
</dbReference>
<dbReference type="GO" id="GO:0007165">
    <property type="term" value="P:signal transduction"/>
    <property type="evidence" value="ECO:0007669"/>
    <property type="project" value="UniProtKB-KW"/>
</dbReference>
<organism evidence="9 10">
    <name type="scientific">Microctonus aethiopoides</name>
    <dbReference type="NCBI Taxonomy" id="144406"/>
    <lineage>
        <taxon>Eukaryota</taxon>
        <taxon>Metazoa</taxon>
        <taxon>Ecdysozoa</taxon>
        <taxon>Arthropoda</taxon>
        <taxon>Hexapoda</taxon>
        <taxon>Insecta</taxon>
        <taxon>Pterygota</taxon>
        <taxon>Neoptera</taxon>
        <taxon>Endopterygota</taxon>
        <taxon>Hymenoptera</taxon>
        <taxon>Apocrita</taxon>
        <taxon>Ichneumonoidea</taxon>
        <taxon>Braconidae</taxon>
        <taxon>Euphorinae</taxon>
        <taxon>Microctonus</taxon>
    </lineage>
</organism>
<keyword evidence="7 8" id="KW-0807">Transducer</keyword>
<keyword evidence="5 8" id="KW-0472">Membrane</keyword>
<reference evidence="9" key="2">
    <citation type="submission" date="2023-03" db="EMBL/GenBank/DDBJ databases">
        <authorList>
            <person name="Inwood S.N."/>
            <person name="Skelly J.G."/>
            <person name="Guhlin J."/>
            <person name="Harrop T.W.R."/>
            <person name="Goldson S.G."/>
            <person name="Dearden P.K."/>
        </authorList>
    </citation>
    <scope>NUCLEOTIDE SEQUENCE</scope>
    <source>
        <strain evidence="9">Irish</strain>
        <tissue evidence="9">Whole body</tissue>
    </source>
</reference>
<dbReference type="InterPro" id="IPR013604">
    <property type="entry name" value="7TM_chemorcpt"/>
</dbReference>
<dbReference type="PANTHER" id="PTHR21143">
    <property type="entry name" value="INVERTEBRATE GUSTATORY RECEPTOR"/>
    <property type="match status" value="1"/>
</dbReference>
<dbReference type="GO" id="GO:0005886">
    <property type="term" value="C:plasma membrane"/>
    <property type="evidence" value="ECO:0007669"/>
    <property type="project" value="UniProtKB-SubCell"/>
</dbReference>
<evidence type="ECO:0000256" key="5">
    <source>
        <dbReference type="ARBA" id="ARBA00023136"/>
    </source>
</evidence>
<comment type="caution">
    <text evidence="9">The sequence shown here is derived from an EMBL/GenBank/DDBJ whole genome shotgun (WGS) entry which is preliminary data.</text>
</comment>
<proteinExistence type="inferred from homology"/>
<keyword evidence="3 8" id="KW-0812">Transmembrane</keyword>
<comment type="subcellular location">
    <subcellularLocation>
        <location evidence="1 8">Cell membrane</location>
        <topology evidence="1 8">Multi-pass membrane protein</topology>
    </subcellularLocation>
</comment>
<feature type="transmembrane region" description="Helical" evidence="8">
    <location>
        <begin position="54"/>
        <end position="75"/>
    </location>
</feature>
<dbReference type="GO" id="GO:0043025">
    <property type="term" value="C:neuronal cell body"/>
    <property type="evidence" value="ECO:0007669"/>
    <property type="project" value="TreeGrafter"/>
</dbReference>
<sequence length="362" mass="41478">MISTIEIYLLRIIHLIFKLLGLAPSNVNILPLNRGKKQLNQVTYIDLPGQHDNFLKAIELIGNFGAMFILLFFNFNHKILLTIVNRIFLLEVELDKKLVKFKQINNGKLWLIVPFIIQIFTFILIIIIAGLIDIDNIIQIIEQRLRIFIITSFIIQFDILIRYFRKIFSSLNKSLRSLVTHDTDSEHQIIIVASIPQTETMIRSIQLISKSQRTLCEIFQDLSNFYSWPMLLVNTYFCVIMIYSAYDLVLPLTSPIPSPSTFIMIEKGLLAASYIIPVFILCLSLTTIMTELEQFSLELLHRDMSFSPCGLFSVNNNFLVSITGTVITYVIILIQYDQSLAAVDILNSTDITANARSIDFGK</sequence>
<dbReference type="GO" id="GO:0050909">
    <property type="term" value="P:sensory perception of taste"/>
    <property type="evidence" value="ECO:0007669"/>
    <property type="project" value="InterPro"/>
</dbReference>
<evidence type="ECO:0000256" key="4">
    <source>
        <dbReference type="ARBA" id="ARBA00022989"/>
    </source>
</evidence>
<evidence type="ECO:0000313" key="9">
    <source>
        <dbReference type="EMBL" id="KAK0164949.1"/>
    </source>
</evidence>
<evidence type="ECO:0000256" key="1">
    <source>
        <dbReference type="ARBA" id="ARBA00004651"/>
    </source>
</evidence>
<evidence type="ECO:0000256" key="2">
    <source>
        <dbReference type="ARBA" id="ARBA00022475"/>
    </source>
</evidence>
<keyword evidence="6 8" id="KW-0675">Receptor</keyword>
<comment type="function">
    <text evidence="8">Gustatory receptor which mediates acceptance or avoidance behavior, depending on its substrates.</text>
</comment>
<keyword evidence="10" id="KW-1185">Reference proteome</keyword>
<feature type="transmembrane region" description="Helical" evidence="8">
    <location>
        <begin position="109"/>
        <end position="132"/>
    </location>
</feature>
<reference evidence="9" key="1">
    <citation type="journal article" date="2023" name="bioRxiv">
        <title>Scaffold-level genome assemblies of two parasitoid biocontrol wasps reveal the parthenogenesis mechanism and an associated novel virus.</title>
        <authorList>
            <person name="Inwood S."/>
            <person name="Skelly J."/>
            <person name="Guhlin J."/>
            <person name="Harrop T."/>
            <person name="Goldson S."/>
            <person name="Dearden P."/>
        </authorList>
    </citation>
    <scope>NUCLEOTIDE SEQUENCE</scope>
    <source>
        <strain evidence="9">Irish</strain>
        <tissue evidence="9">Whole body</tissue>
    </source>
</reference>